<evidence type="ECO:0000313" key="2">
    <source>
        <dbReference type="Proteomes" id="UP000034452"/>
    </source>
</evidence>
<dbReference type="AlphaFoldDB" id="A0A0G0W5H1"/>
<evidence type="ECO:0000313" key="1">
    <source>
        <dbReference type="EMBL" id="KKR70522.1"/>
    </source>
</evidence>
<proteinExistence type="predicted"/>
<name>A0A0G0W5H1_9BACT</name>
<sequence>MNTKKTVEHCEVCKNKNGGASCSCGKTHPLNDKGEMITSDGVCNSCGRVHEIDPITGKLNTRNCWY</sequence>
<organism evidence="1 2">
    <name type="scientific">Candidatus Nomurabacteria bacterium GW2011_GWB1_40_7</name>
    <dbReference type="NCBI Taxonomy" id="1618744"/>
    <lineage>
        <taxon>Bacteria</taxon>
        <taxon>Candidatus Nomuraibacteriota</taxon>
    </lineage>
</organism>
<gene>
    <name evidence="1" type="ORF">UU13_C0004G0018</name>
</gene>
<reference evidence="1 2" key="1">
    <citation type="journal article" date="2015" name="Nature">
        <title>rRNA introns, odd ribosomes, and small enigmatic genomes across a large radiation of phyla.</title>
        <authorList>
            <person name="Brown C.T."/>
            <person name="Hug L.A."/>
            <person name="Thomas B.C."/>
            <person name="Sharon I."/>
            <person name="Castelle C.J."/>
            <person name="Singh A."/>
            <person name="Wilkins M.J."/>
            <person name="Williams K.H."/>
            <person name="Banfield J.F."/>
        </authorList>
    </citation>
    <scope>NUCLEOTIDE SEQUENCE [LARGE SCALE GENOMIC DNA]</scope>
</reference>
<dbReference type="EMBL" id="LBZL01000004">
    <property type="protein sequence ID" value="KKR70522.1"/>
    <property type="molecule type" value="Genomic_DNA"/>
</dbReference>
<accession>A0A0G0W5H1</accession>
<comment type="caution">
    <text evidence="1">The sequence shown here is derived from an EMBL/GenBank/DDBJ whole genome shotgun (WGS) entry which is preliminary data.</text>
</comment>
<protein>
    <submittedName>
        <fullName evidence="1">Uncharacterized protein</fullName>
    </submittedName>
</protein>
<dbReference type="Proteomes" id="UP000034452">
    <property type="component" value="Unassembled WGS sequence"/>
</dbReference>